<feature type="non-terminal residue" evidence="1">
    <location>
        <position position="1"/>
    </location>
</feature>
<evidence type="ECO:0000313" key="1">
    <source>
        <dbReference type="EMBL" id="CAL4059786.1"/>
    </source>
</evidence>
<dbReference type="Proteomes" id="UP001497623">
    <property type="component" value="Unassembled WGS sequence"/>
</dbReference>
<dbReference type="PANTHER" id="PTHR46224:SF64">
    <property type="entry name" value="IQ MOTIF AND ANKYRIN REPEAT DOMAIN-CONTAINING PROTEIN 1"/>
    <property type="match status" value="1"/>
</dbReference>
<dbReference type="SUPFAM" id="SSF48403">
    <property type="entry name" value="Ankyrin repeat"/>
    <property type="match status" value="1"/>
</dbReference>
<dbReference type="InterPro" id="IPR002110">
    <property type="entry name" value="Ankyrin_rpt"/>
</dbReference>
<dbReference type="PANTHER" id="PTHR46224">
    <property type="entry name" value="ANKYRIN REPEAT FAMILY PROTEIN"/>
    <property type="match status" value="1"/>
</dbReference>
<gene>
    <name evidence="1" type="ORF">MNOR_LOCUS829</name>
</gene>
<evidence type="ECO:0000313" key="2">
    <source>
        <dbReference type="Proteomes" id="UP001497623"/>
    </source>
</evidence>
<sequence length="287" mass="32547">QPACVELLLNDSTGAVNYPDDKGKTVLWYALKDCKSCSKNGIVELLLKKRANPYDMHGCSFLMDRELRICDECMEMLCKNGLDPLKECVDRGNPLHHICKEDVYMEPLLKHCSLATLKSKTTNKPAIWYALKNCGGCEKDKCVQKLLKHGANVEDYTTEQGCNMMMDADLEICDQCVRLLHDHGFDTDGHVKTCTEGYALIWWCKNSDRDINVLLETCPNIENKDEQGNTALDISKKTENKECIKMIKSYRERSECTLGDVEEMPCDGKIQKSQCKCKNGTTLWNPP</sequence>
<dbReference type="SMART" id="SM00248">
    <property type="entry name" value="ANK"/>
    <property type="match status" value="3"/>
</dbReference>
<proteinExistence type="predicted"/>
<dbReference type="InterPro" id="IPR051616">
    <property type="entry name" value="Cul2-RING_E3_ligase_SR"/>
</dbReference>
<reference evidence="1 2" key="1">
    <citation type="submission" date="2024-05" db="EMBL/GenBank/DDBJ databases">
        <authorList>
            <person name="Wallberg A."/>
        </authorList>
    </citation>
    <scope>NUCLEOTIDE SEQUENCE [LARGE SCALE GENOMIC DNA]</scope>
</reference>
<dbReference type="AlphaFoldDB" id="A0AAV2PLJ0"/>
<comment type="caution">
    <text evidence="1">The sequence shown here is derived from an EMBL/GenBank/DDBJ whole genome shotgun (WGS) entry which is preliminary data.</text>
</comment>
<protein>
    <submittedName>
        <fullName evidence="1">Uncharacterized protein</fullName>
    </submittedName>
</protein>
<name>A0AAV2PLJ0_MEGNR</name>
<keyword evidence="2" id="KW-1185">Reference proteome</keyword>
<accession>A0AAV2PLJ0</accession>
<dbReference type="Gene3D" id="1.25.40.20">
    <property type="entry name" value="Ankyrin repeat-containing domain"/>
    <property type="match status" value="1"/>
</dbReference>
<dbReference type="InterPro" id="IPR036770">
    <property type="entry name" value="Ankyrin_rpt-contain_sf"/>
</dbReference>
<organism evidence="1 2">
    <name type="scientific">Meganyctiphanes norvegica</name>
    <name type="common">Northern krill</name>
    <name type="synonym">Thysanopoda norvegica</name>
    <dbReference type="NCBI Taxonomy" id="48144"/>
    <lineage>
        <taxon>Eukaryota</taxon>
        <taxon>Metazoa</taxon>
        <taxon>Ecdysozoa</taxon>
        <taxon>Arthropoda</taxon>
        <taxon>Crustacea</taxon>
        <taxon>Multicrustacea</taxon>
        <taxon>Malacostraca</taxon>
        <taxon>Eumalacostraca</taxon>
        <taxon>Eucarida</taxon>
        <taxon>Euphausiacea</taxon>
        <taxon>Euphausiidae</taxon>
        <taxon>Meganyctiphanes</taxon>
    </lineage>
</organism>
<feature type="non-terminal residue" evidence="1">
    <location>
        <position position="287"/>
    </location>
</feature>
<dbReference type="EMBL" id="CAXKWB010000196">
    <property type="protein sequence ID" value="CAL4059786.1"/>
    <property type="molecule type" value="Genomic_DNA"/>
</dbReference>